<dbReference type="InterPro" id="IPR042103">
    <property type="entry name" value="SerRS_1_N_sf"/>
</dbReference>
<keyword evidence="9 12" id="KW-0030">Aminoacyl-tRNA synthetase</keyword>
<comment type="caution">
    <text evidence="17">The sequence shown here is derived from an EMBL/GenBank/DDBJ whole genome shotgun (WGS) entry which is preliminary data.</text>
</comment>
<keyword evidence="7 12" id="KW-0067">ATP-binding</keyword>
<sequence>MHDIKAIRDNPQAFDAALKRRGLEPLSSSLLAIDEKRRAAILESEQAQARRNAASKEIGEAKKAKDDARAAKLMAEVAELKTNMPQMEAAAKAADEELRKELAQIPNLPLDEVPDGTDEHGNVQHHIFGKKRDYAFTPKPHDDLGGALGDMDFEAAAKLSGSRFVVLKRGLARLERAIGQFFLDVHTGEHGYTEVNPPLLVRDAAMFGTAQLPKFREDQFLTTAGDLAEAVSALAEQAIKGTIEELPRLATEVERSLGESASIETVAERMSEILAAHFPEYQAEVLDRWISDRSTHWLIPTAEVSLTNLVRDSILDEKELPLRFTALTPCFRAEAGAAGRDTRGMIRQHQFTKVELVSITTPEVSKDEHERMLSCAEEVLRRLDLHYRVMTLCTGDMGFASQKTYDIEVWMPGQGEGGAYREISSCSVCGDFQARRMDARYRASDGKPRFVHTLNGSGTAVGRALIAVMETYQQADGSIAVPDVLQPYMGGLKVIAKGM</sequence>
<keyword evidence="8 12" id="KW-0648">Protein biosynthesis</keyword>
<dbReference type="InterPro" id="IPR002314">
    <property type="entry name" value="aa-tRNA-synt_IIb"/>
</dbReference>
<dbReference type="Proteomes" id="UP000189940">
    <property type="component" value="Unassembled WGS sequence"/>
</dbReference>
<dbReference type="AlphaFoldDB" id="A0A1V4HZ72"/>
<evidence type="ECO:0000256" key="12">
    <source>
        <dbReference type="HAMAP-Rule" id="MF_00176"/>
    </source>
</evidence>
<evidence type="ECO:0000256" key="10">
    <source>
        <dbReference type="ARBA" id="ARBA00047929"/>
    </source>
</evidence>
<dbReference type="InterPro" id="IPR010978">
    <property type="entry name" value="tRNA-bd_arm"/>
</dbReference>
<dbReference type="Pfam" id="PF00587">
    <property type="entry name" value="tRNA-synt_2b"/>
    <property type="match status" value="1"/>
</dbReference>
<comment type="catalytic activity">
    <reaction evidence="10 12">
        <text>tRNA(Sec) + L-serine + ATP = L-seryl-tRNA(Sec) + AMP + diphosphate + H(+)</text>
        <dbReference type="Rhea" id="RHEA:42580"/>
        <dbReference type="Rhea" id="RHEA-COMP:9742"/>
        <dbReference type="Rhea" id="RHEA-COMP:10128"/>
        <dbReference type="ChEBI" id="CHEBI:15378"/>
        <dbReference type="ChEBI" id="CHEBI:30616"/>
        <dbReference type="ChEBI" id="CHEBI:33019"/>
        <dbReference type="ChEBI" id="CHEBI:33384"/>
        <dbReference type="ChEBI" id="CHEBI:78442"/>
        <dbReference type="ChEBI" id="CHEBI:78533"/>
        <dbReference type="ChEBI" id="CHEBI:456215"/>
        <dbReference type="EC" id="6.1.1.11"/>
    </reaction>
</comment>
<dbReference type="SUPFAM" id="SSF46589">
    <property type="entry name" value="tRNA-binding arm"/>
    <property type="match status" value="1"/>
</dbReference>
<feature type="domain" description="Aminoacyl-transfer RNA synthetases class-II family profile" evidence="16">
    <location>
        <begin position="173"/>
        <end position="482"/>
    </location>
</feature>
<comment type="catalytic activity">
    <reaction evidence="11 12">
        <text>tRNA(Ser) + L-serine + ATP = L-seryl-tRNA(Ser) + AMP + diphosphate + H(+)</text>
        <dbReference type="Rhea" id="RHEA:12292"/>
        <dbReference type="Rhea" id="RHEA-COMP:9669"/>
        <dbReference type="Rhea" id="RHEA-COMP:9703"/>
        <dbReference type="ChEBI" id="CHEBI:15378"/>
        <dbReference type="ChEBI" id="CHEBI:30616"/>
        <dbReference type="ChEBI" id="CHEBI:33019"/>
        <dbReference type="ChEBI" id="CHEBI:33384"/>
        <dbReference type="ChEBI" id="CHEBI:78442"/>
        <dbReference type="ChEBI" id="CHEBI:78533"/>
        <dbReference type="ChEBI" id="CHEBI:456215"/>
        <dbReference type="EC" id="6.1.1.11"/>
    </reaction>
</comment>
<evidence type="ECO:0000313" key="18">
    <source>
        <dbReference type="Proteomes" id="UP000189940"/>
    </source>
</evidence>
<dbReference type="SUPFAM" id="SSF55681">
    <property type="entry name" value="Class II aaRS and biotin synthetases"/>
    <property type="match status" value="1"/>
</dbReference>
<comment type="domain">
    <text evidence="12">Consists of two distinct domains, a catalytic core and a N-terminal extension that is involved in tRNA binding.</text>
</comment>
<dbReference type="PROSITE" id="PS50862">
    <property type="entry name" value="AA_TRNA_LIGASE_II"/>
    <property type="match status" value="1"/>
</dbReference>
<evidence type="ECO:0000256" key="11">
    <source>
        <dbReference type="ARBA" id="ARBA00048823"/>
    </source>
</evidence>
<comment type="subcellular location">
    <subcellularLocation>
        <location evidence="1 12">Cytoplasm</location>
    </subcellularLocation>
</comment>
<evidence type="ECO:0000256" key="15">
    <source>
        <dbReference type="SAM" id="Coils"/>
    </source>
</evidence>
<dbReference type="InterPro" id="IPR045864">
    <property type="entry name" value="aa-tRNA-synth_II/BPL/LPL"/>
</dbReference>
<dbReference type="EMBL" id="MWPQ01000040">
    <property type="protein sequence ID" value="OPH82872.1"/>
    <property type="molecule type" value="Genomic_DNA"/>
</dbReference>
<dbReference type="Gene3D" id="3.30.930.10">
    <property type="entry name" value="Bira Bifunctional Protein, Domain 2"/>
    <property type="match status" value="1"/>
</dbReference>
<evidence type="ECO:0000256" key="6">
    <source>
        <dbReference type="ARBA" id="ARBA00022741"/>
    </source>
</evidence>
<accession>A0A1V4HZ72</accession>
<dbReference type="PANTHER" id="PTHR43697">
    <property type="entry name" value="SERYL-TRNA SYNTHETASE"/>
    <property type="match status" value="1"/>
</dbReference>
<evidence type="ECO:0000256" key="13">
    <source>
        <dbReference type="PIRSR" id="PIRSR001529-1"/>
    </source>
</evidence>
<keyword evidence="6 12" id="KW-0547">Nucleotide-binding</keyword>
<dbReference type="GO" id="GO:0004828">
    <property type="term" value="F:serine-tRNA ligase activity"/>
    <property type="evidence" value="ECO:0007669"/>
    <property type="project" value="UniProtKB-UniRule"/>
</dbReference>
<evidence type="ECO:0000256" key="1">
    <source>
        <dbReference type="ARBA" id="ARBA00004496"/>
    </source>
</evidence>
<dbReference type="NCBIfam" id="TIGR00414">
    <property type="entry name" value="serS"/>
    <property type="match status" value="1"/>
</dbReference>
<comment type="function">
    <text evidence="12">Catalyzes the attachment of serine to tRNA(Ser). Is also able to aminoacylate tRNA(Sec) with serine, to form the misacylated tRNA L-seryl-tRNA(Sec), which will be further converted into selenocysteinyl-tRNA(Sec).</text>
</comment>
<protein>
    <recommendedName>
        <fullName evidence="12">Serine--tRNA ligase</fullName>
        <ecNumber evidence="12">6.1.1.11</ecNumber>
    </recommendedName>
    <alternativeName>
        <fullName evidence="12">Seryl-tRNA synthetase</fullName>
        <shortName evidence="12">SerRS</shortName>
    </alternativeName>
    <alternativeName>
        <fullName evidence="12">Seryl-tRNA(Ser/Sec) synthetase</fullName>
    </alternativeName>
</protein>
<evidence type="ECO:0000256" key="2">
    <source>
        <dbReference type="ARBA" id="ARBA00005045"/>
    </source>
</evidence>
<feature type="coiled-coil region" evidence="15">
    <location>
        <begin position="44"/>
        <end position="97"/>
    </location>
</feature>
<evidence type="ECO:0000313" key="17">
    <source>
        <dbReference type="EMBL" id="OPH82872.1"/>
    </source>
</evidence>
<evidence type="ECO:0000256" key="7">
    <source>
        <dbReference type="ARBA" id="ARBA00022840"/>
    </source>
</evidence>
<dbReference type="InterPro" id="IPR033729">
    <property type="entry name" value="SerRS_core"/>
</dbReference>
<gene>
    <name evidence="12" type="primary">serS</name>
    <name evidence="17" type="ORF">B2M20_10100</name>
</gene>
<comment type="subunit">
    <text evidence="12">Homodimer. The tRNA molecule binds across the dimer.</text>
</comment>
<evidence type="ECO:0000259" key="16">
    <source>
        <dbReference type="PROSITE" id="PS50862"/>
    </source>
</evidence>
<dbReference type="RefSeq" id="WP_079446902.1">
    <property type="nucleotide sequence ID" value="NZ_MWPQ01000040.1"/>
</dbReference>
<keyword evidence="4 12" id="KW-0963">Cytoplasm</keyword>
<feature type="binding site" evidence="13">
    <location>
        <position position="301"/>
    </location>
    <ligand>
        <name>L-serine</name>
        <dbReference type="ChEBI" id="CHEBI:33384"/>
    </ligand>
</feature>
<feature type="binding site" evidence="12">
    <location>
        <begin position="301"/>
        <end position="303"/>
    </location>
    <ligand>
        <name>L-serine</name>
        <dbReference type="ChEBI" id="CHEBI:33384"/>
    </ligand>
</feature>
<dbReference type="STRING" id="29421.B2M20_10100"/>
<feature type="binding site" evidence="12 14">
    <location>
        <begin position="422"/>
        <end position="425"/>
    </location>
    <ligand>
        <name>ATP</name>
        <dbReference type="ChEBI" id="CHEBI:30616"/>
    </ligand>
</feature>
<organism evidence="17 18">
    <name type="scientific">Nitrobacter vulgaris</name>
    <dbReference type="NCBI Taxonomy" id="29421"/>
    <lineage>
        <taxon>Bacteria</taxon>
        <taxon>Pseudomonadati</taxon>
        <taxon>Pseudomonadota</taxon>
        <taxon>Alphaproteobacteria</taxon>
        <taxon>Hyphomicrobiales</taxon>
        <taxon>Nitrobacteraceae</taxon>
        <taxon>Nitrobacter</taxon>
    </lineage>
</organism>
<reference evidence="17 18" key="1">
    <citation type="submission" date="2017-02" db="EMBL/GenBank/DDBJ databases">
        <title>Genome sequence of the nitrite-oxidizing bacterium Nitrobacter vulgaris strain Ab1.</title>
        <authorList>
            <person name="Mellbye B.L."/>
            <person name="Davis E.W."/>
            <person name="Spieck E."/>
            <person name="Chang J.H."/>
            <person name="Bottomley P.J."/>
            <person name="Sayavedra-Soto L.A."/>
        </authorList>
    </citation>
    <scope>NUCLEOTIDE SEQUENCE [LARGE SCALE GENOMIC DNA]</scope>
    <source>
        <strain evidence="17 18">Ab1</strain>
    </source>
</reference>
<feature type="binding site" evidence="12">
    <location>
        <position position="457"/>
    </location>
    <ligand>
        <name>L-serine</name>
        <dbReference type="ChEBI" id="CHEBI:33384"/>
    </ligand>
</feature>
<keyword evidence="15" id="KW-0175">Coiled coil</keyword>
<comment type="caution">
    <text evidence="12">Lacks conserved residue(s) required for the propagation of feature annotation.</text>
</comment>
<dbReference type="Pfam" id="PF02403">
    <property type="entry name" value="Seryl_tRNA_N"/>
    <property type="match status" value="1"/>
</dbReference>
<dbReference type="GO" id="GO:0016260">
    <property type="term" value="P:selenocysteine biosynthetic process"/>
    <property type="evidence" value="ECO:0007669"/>
    <property type="project" value="UniProtKB-UniRule"/>
</dbReference>
<evidence type="ECO:0000256" key="14">
    <source>
        <dbReference type="PIRSR" id="PIRSR001529-2"/>
    </source>
</evidence>
<dbReference type="Gene3D" id="1.10.287.40">
    <property type="entry name" value="Serine-tRNA synthetase, tRNA binding domain"/>
    <property type="match status" value="1"/>
</dbReference>
<proteinExistence type="inferred from homology"/>
<dbReference type="OrthoDB" id="9804647at2"/>
<dbReference type="HAMAP" id="MF_00176">
    <property type="entry name" value="Ser_tRNA_synth_type1"/>
    <property type="match status" value="1"/>
</dbReference>
<evidence type="ECO:0000256" key="5">
    <source>
        <dbReference type="ARBA" id="ARBA00022598"/>
    </source>
</evidence>
<evidence type="ECO:0000256" key="3">
    <source>
        <dbReference type="ARBA" id="ARBA00010728"/>
    </source>
</evidence>
<evidence type="ECO:0000256" key="9">
    <source>
        <dbReference type="ARBA" id="ARBA00023146"/>
    </source>
</evidence>
<dbReference type="InterPro" id="IPR006195">
    <property type="entry name" value="aa-tRNA-synth_II"/>
</dbReference>
<dbReference type="PANTHER" id="PTHR43697:SF1">
    <property type="entry name" value="SERINE--TRNA LIGASE"/>
    <property type="match status" value="1"/>
</dbReference>
<comment type="similarity">
    <text evidence="3 12">Belongs to the class-II aminoacyl-tRNA synthetase family. Type-1 seryl-tRNA synthetase subfamily.</text>
</comment>
<evidence type="ECO:0000256" key="4">
    <source>
        <dbReference type="ARBA" id="ARBA00022490"/>
    </source>
</evidence>
<comment type="pathway">
    <text evidence="2 12">Aminoacyl-tRNA biosynthesis; selenocysteinyl-tRNA(Sec) biosynthesis; L-seryl-tRNA(Sec) from L-serine and tRNA(Sec): step 1/1.</text>
</comment>
<feature type="binding site" evidence="12 14">
    <location>
        <begin position="332"/>
        <end position="334"/>
    </location>
    <ligand>
        <name>ATP</name>
        <dbReference type="ChEBI" id="CHEBI:30616"/>
    </ligand>
</feature>
<dbReference type="InterPro" id="IPR015866">
    <property type="entry name" value="Ser-tRNA-synth_1_N"/>
</dbReference>
<keyword evidence="5 12" id="KW-0436">Ligase</keyword>
<dbReference type="EC" id="6.1.1.11" evidence="12"/>
<feature type="binding site" evidence="13">
    <location>
        <position position="455"/>
    </location>
    <ligand>
        <name>L-serine</name>
        <dbReference type="ChEBI" id="CHEBI:33384"/>
    </ligand>
</feature>
<dbReference type="PRINTS" id="PR00981">
    <property type="entry name" value="TRNASYNTHSER"/>
</dbReference>
<feature type="binding site" evidence="13">
    <location>
        <position position="332"/>
    </location>
    <ligand>
        <name>L-serine</name>
        <dbReference type="ChEBI" id="CHEBI:33384"/>
    </ligand>
</feature>
<dbReference type="PIRSF" id="PIRSF001529">
    <property type="entry name" value="Ser-tRNA-synth_IIa"/>
    <property type="match status" value="1"/>
</dbReference>
<dbReference type="GO" id="GO:0006434">
    <property type="term" value="P:seryl-tRNA aminoacylation"/>
    <property type="evidence" value="ECO:0007669"/>
    <property type="project" value="UniProtKB-UniRule"/>
</dbReference>
<dbReference type="GO" id="GO:0005524">
    <property type="term" value="F:ATP binding"/>
    <property type="evidence" value="ECO:0007669"/>
    <property type="project" value="UniProtKB-UniRule"/>
</dbReference>
<dbReference type="GO" id="GO:0005737">
    <property type="term" value="C:cytoplasm"/>
    <property type="evidence" value="ECO:0007669"/>
    <property type="project" value="UniProtKB-SubCell"/>
</dbReference>
<dbReference type="CDD" id="cd00770">
    <property type="entry name" value="SerRS_core"/>
    <property type="match status" value="1"/>
</dbReference>
<feature type="binding site" evidence="12 13">
    <location>
        <position position="355"/>
    </location>
    <ligand>
        <name>L-serine</name>
        <dbReference type="ChEBI" id="CHEBI:33384"/>
    </ligand>
</feature>
<dbReference type="InterPro" id="IPR002317">
    <property type="entry name" value="Ser-tRNA-ligase_type_1"/>
</dbReference>
<name>A0A1V4HZ72_NITVU</name>
<keyword evidence="18" id="KW-1185">Reference proteome</keyword>
<evidence type="ECO:0000256" key="8">
    <source>
        <dbReference type="ARBA" id="ARBA00022917"/>
    </source>
</evidence>
<dbReference type="UniPathway" id="UPA00906">
    <property type="reaction ID" value="UER00895"/>
</dbReference>